<dbReference type="InterPro" id="IPR048711">
    <property type="entry name" value="WHD_Rv2258c"/>
</dbReference>
<dbReference type="Gene3D" id="1.10.10.10">
    <property type="entry name" value="Winged helix-like DNA-binding domain superfamily/Winged helix DNA-binding domain"/>
    <property type="match status" value="1"/>
</dbReference>
<dbReference type="PANTHER" id="PTHR45128">
    <property type="entry name" value="METHYLTRANSFERASE TYPE 11"/>
    <property type="match status" value="1"/>
</dbReference>
<dbReference type="InterPro" id="IPR025714">
    <property type="entry name" value="Methyltranfer_dom"/>
</dbReference>
<feature type="domain" description="S-adenosylmethionine-dependent methyltransferase Rv2258c-like winged HTH" evidence="2">
    <location>
        <begin position="34"/>
        <end position="101"/>
    </location>
</feature>
<evidence type="ECO:0000313" key="3">
    <source>
        <dbReference type="EMBL" id="UGS35353.1"/>
    </source>
</evidence>
<dbReference type="SUPFAM" id="SSF46785">
    <property type="entry name" value="Winged helix' DNA-binding domain"/>
    <property type="match status" value="1"/>
</dbReference>
<evidence type="ECO:0008006" key="5">
    <source>
        <dbReference type="Google" id="ProtNLM"/>
    </source>
</evidence>
<organism evidence="3 4">
    <name type="scientific">Capillimicrobium parvum</name>
    <dbReference type="NCBI Taxonomy" id="2884022"/>
    <lineage>
        <taxon>Bacteria</taxon>
        <taxon>Bacillati</taxon>
        <taxon>Actinomycetota</taxon>
        <taxon>Thermoleophilia</taxon>
        <taxon>Solirubrobacterales</taxon>
        <taxon>Capillimicrobiaceae</taxon>
        <taxon>Capillimicrobium</taxon>
    </lineage>
</organism>
<dbReference type="RefSeq" id="WP_259315041.1">
    <property type="nucleotide sequence ID" value="NZ_CP087164.1"/>
</dbReference>
<accession>A0A9E7C0F8</accession>
<proteinExistence type="predicted"/>
<dbReference type="AlphaFoldDB" id="A0A9E7C0F8"/>
<dbReference type="SUPFAM" id="SSF53335">
    <property type="entry name" value="S-adenosyl-L-methionine-dependent methyltransferases"/>
    <property type="match status" value="1"/>
</dbReference>
<dbReference type="Gene3D" id="3.40.50.150">
    <property type="entry name" value="Vaccinia Virus protein VP39"/>
    <property type="match status" value="1"/>
</dbReference>
<sequence length="359" mass="38415">MATTTPTPPIDEAKLEAFMGEFVRDIGALAAAPLVLIGDKLGLYRAMADSKPVTPAQLAERTGTRERYIREWLCAQAASGYVEYDAGAGTFRMPPEQAMALADPDSPAFIPGAFQLAGALIKDEPHIAERFRTGEGFGWHEHDHDLFEGTERFFRPGYIAHIVADWIPALDGVQAKLEAGARVADIGCGHGASTIIMAKAFPRSVFVGSDYHEASIEAARRAAERAGVADRVTFEVAGAQSFAGGPYDLVCIFDALHDMGDPVGAARNVRSQLADDGTWLVVEPFAGDRIEDNLNPVGRVFYSASTMVCTPASLSQDVALGLGAQAGQARLTEVLNEGGLSRVRRVAETPFNLVLEARP</sequence>
<evidence type="ECO:0000259" key="1">
    <source>
        <dbReference type="Pfam" id="PF13847"/>
    </source>
</evidence>
<dbReference type="KEGG" id="sbae:DSM104329_01741"/>
<evidence type="ECO:0000313" key="4">
    <source>
        <dbReference type="Proteomes" id="UP001162834"/>
    </source>
</evidence>
<dbReference type="Proteomes" id="UP001162834">
    <property type="component" value="Chromosome"/>
</dbReference>
<dbReference type="Pfam" id="PF21320">
    <property type="entry name" value="WHD_Rv2258c"/>
    <property type="match status" value="1"/>
</dbReference>
<dbReference type="PANTHER" id="PTHR45128:SF2">
    <property type="entry name" value="METHYLTRANSFERASE DOMAIN-CONTAINING PROTEIN"/>
    <property type="match status" value="1"/>
</dbReference>
<dbReference type="InterPro" id="IPR036390">
    <property type="entry name" value="WH_DNA-bd_sf"/>
</dbReference>
<dbReference type="Pfam" id="PF13847">
    <property type="entry name" value="Methyltransf_31"/>
    <property type="match status" value="1"/>
</dbReference>
<dbReference type="InterPro" id="IPR053173">
    <property type="entry name" value="SAM-binding_MTase"/>
</dbReference>
<evidence type="ECO:0000259" key="2">
    <source>
        <dbReference type="Pfam" id="PF21320"/>
    </source>
</evidence>
<dbReference type="CDD" id="cd02440">
    <property type="entry name" value="AdoMet_MTases"/>
    <property type="match status" value="1"/>
</dbReference>
<protein>
    <recommendedName>
        <fullName evidence="5">SAM-dependent methyltransferase</fullName>
    </recommendedName>
</protein>
<reference evidence="3" key="1">
    <citation type="journal article" date="2022" name="Int. J. Syst. Evol. Microbiol.">
        <title>Pseudomonas aegrilactucae sp. nov. and Pseudomonas morbosilactucae sp. nov., pathogens causing bacterial rot of lettuce in Japan.</title>
        <authorList>
            <person name="Sawada H."/>
            <person name="Fujikawa T."/>
            <person name="Satou M."/>
        </authorList>
    </citation>
    <scope>NUCLEOTIDE SEQUENCE</scope>
    <source>
        <strain evidence="3">0166_1</strain>
    </source>
</reference>
<dbReference type="InterPro" id="IPR036388">
    <property type="entry name" value="WH-like_DNA-bd_sf"/>
</dbReference>
<feature type="domain" description="Methyltransferase" evidence="1">
    <location>
        <begin position="178"/>
        <end position="290"/>
    </location>
</feature>
<dbReference type="InterPro" id="IPR029063">
    <property type="entry name" value="SAM-dependent_MTases_sf"/>
</dbReference>
<gene>
    <name evidence="3" type="ORF">DSM104329_01741</name>
</gene>
<keyword evidence="4" id="KW-1185">Reference proteome</keyword>
<name>A0A9E7C0F8_9ACTN</name>
<dbReference type="EMBL" id="CP087164">
    <property type="protein sequence ID" value="UGS35353.1"/>
    <property type="molecule type" value="Genomic_DNA"/>
</dbReference>